<protein>
    <recommendedName>
        <fullName evidence="2">CAAX prenyl protease 2/Lysostaphin resistance protein A-like domain-containing protein</fullName>
    </recommendedName>
</protein>
<feature type="domain" description="CAAX prenyl protease 2/Lysostaphin resistance protein A-like" evidence="2">
    <location>
        <begin position="158"/>
        <end position="272"/>
    </location>
</feature>
<dbReference type="GO" id="GO:0004175">
    <property type="term" value="F:endopeptidase activity"/>
    <property type="evidence" value="ECO:0007669"/>
    <property type="project" value="UniProtKB-ARBA"/>
</dbReference>
<evidence type="ECO:0000259" key="2">
    <source>
        <dbReference type="Pfam" id="PF02517"/>
    </source>
</evidence>
<feature type="transmembrane region" description="Helical" evidence="1">
    <location>
        <begin position="116"/>
        <end position="138"/>
    </location>
</feature>
<dbReference type="EMBL" id="LOPU01000016">
    <property type="protein sequence ID" value="KTG10931.1"/>
    <property type="molecule type" value="Genomic_DNA"/>
</dbReference>
<dbReference type="RefSeq" id="WP_058580729.1">
    <property type="nucleotide sequence ID" value="NZ_LOPU01000016.1"/>
</dbReference>
<sequence length="285" mass="29077">MSSSTETTASESVTASSSLGSFVRRSAALFALGLVGIVALGATVAVQLDASPLPPGIDLSPSVLVVVSMIQPALLLLIAVVVGTYCAPRAGFRSHVDERVARGTPVFSNLRPELSIAVAVGLAAGVAIVGLDLLAALVVPEVAQLQRAGGTPSLAAVLVTVPMRFLYGGIVEELLLRWGLVSLLVYLGWRVLGSGVGPSRRVVWAGILVAAVVFGVGHLPALLNTATSLGISTSSGLVVRTILLNAVGGVAFGWLFWRRSLEAAMVGHAASHVVLVGASLLALVL</sequence>
<reference evidence="3 4" key="1">
    <citation type="submission" date="2015-12" db="EMBL/GenBank/DDBJ databases">
        <title>Haloprofundus marisrubri gen. nov., sp. nov., an extremely halophilic archaeon isolated from the Discovery deep brine-seawater interface in the Red Sea.</title>
        <authorList>
            <person name="Zhang G."/>
            <person name="Stingl U."/>
            <person name="Rashid M."/>
        </authorList>
    </citation>
    <scope>NUCLEOTIDE SEQUENCE [LARGE SCALE GENOMIC DNA]</scope>
    <source>
        <strain evidence="3 4">SB9</strain>
    </source>
</reference>
<accession>A0A0W1RBN5</accession>
<feature type="transmembrane region" description="Helical" evidence="1">
    <location>
        <begin position="150"/>
        <end position="167"/>
    </location>
</feature>
<feature type="transmembrane region" description="Helical" evidence="1">
    <location>
        <begin position="63"/>
        <end position="87"/>
    </location>
</feature>
<keyword evidence="1" id="KW-1133">Transmembrane helix</keyword>
<gene>
    <name evidence="3" type="ORF">AUR64_07080</name>
</gene>
<comment type="caution">
    <text evidence="3">The sequence shown here is derived from an EMBL/GenBank/DDBJ whole genome shotgun (WGS) entry which is preliminary data.</text>
</comment>
<organism evidence="3 4">
    <name type="scientific">Haloprofundus marisrubri</name>
    <dbReference type="NCBI Taxonomy" id="1514971"/>
    <lineage>
        <taxon>Archaea</taxon>
        <taxon>Methanobacteriati</taxon>
        <taxon>Methanobacteriota</taxon>
        <taxon>Stenosarchaea group</taxon>
        <taxon>Halobacteria</taxon>
        <taxon>Halobacteriales</taxon>
        <taxon>Haloferacaceae</taxon>
        <taxon>Haloprofundus</taxon>
    </lineage>
</organism>
<keyword evidence="1" id="KW-0472">Membrane</keyword>
<dbReference type="OrthoDB" id="330173at2157"/>
<feature type="transmembrane region" description="Helical" evidence="1">
    <location>
        <begin position="204"/>
        <end position="225"/>
    </location>
</feature>
<feature type="transmembrane region" description="Helical" evidence="1">
    <location>
        <begin position="174"/>
        <end position="192"/>
    </location>
</feature>
<dbReference type="STRING" id="1514971.AUR64_07080"/>
<keyword evidence="4" id="KW-1185">Reference proteome</keyword>
<feature type="transmembrane region" description="Helical" evidence="1">
    <location>
        <begin position="263"/>
        <end position="284"/>
    </location>
</feature>
<dbReference type="Proteomes" id="UP000054387">
    <property type="component" value="Unassembled WGS sequence"/>
</dbReference>
<evidence type="ECO:0000313" key="4">
    <source>
        <dbReference type="Proteomes" id="UP000054387"/>
    </source>
</evidence>
<dbReference type="InterPro" id="IPR003675">
    <property type="entry name" value="Rce1/LyrA-like_dom"/>
</dbReference>
<proteinExistence type="predicted"/>
<name>A0A0W1RBN5_9EURY</name>
<feature type="transmembrane region" description="Helical" evidence="1">
    <location>
        <begin position="237"/>
        <end position="257"/>
    </location>
</feature>
<evidence type="ECO:0000256" key="1">
    <source>
        <dbReference type="SAM" id="Phobius"/>
    </source>
</evidence>
<keyword evidence="1" id="KW-0812">Transmembrane</keyword>
<evidence type="ECO:0000313" key="3">
    <source>
        <dbReference type="EMBL" id="KTG10931.1"/>
    </source>
</evidence>
<feature type="transmembrane region" description="Helical" evidence="1">
    <location>
        <begin position="27"/>
        <end position="48"/>
    </location>
</feature>
<dbReference type="GO" id="GO:0080120">
    <property type="term" value="P:CAAX-box protein maturation"/>
    <property type="evidence" value="ECO:0007669"/>
    <property type="project" value="UniProtKB-ARBA"/>
</dbReference>
<dbReference type="Pfam" id="PF02517">
    <property type="entry name" value="Rce1-like"/>
    <property type="match status" value="1"/>
</dbReference>
<dbReference type="AlphaFoldDB" id="A0A0W1RBN5"/>